<protein>
    <submittedName>
        <fullName evidence="2">Uncharacterized protein</fullName>
    </submittedName>
</protein>
<organism evidence="2 3">
    <name type="scientific">Gossypium stocksii</name>
    <dbReference type="NCBI Taxonomy" id="47602"/>
    <lineage>
        <taxon>Eukaryota</taxon>
        <taxon>Viridiplantae</taxon>
        <taxon>Streptophyta</taxon>
        <taxon>Embryophyta</taxon>
        <taxon>Tracheophyta</taxon>
        <taxon>Spermatophyta</taxon>
        <taxon>Magnoliopsida</taxon>
        <taxon>eudicotyledons</taxon>
        <taxon>Gunneridae</taxon>
        <taxon>Pentapetalae</taxon>
        <taxon>rosids</taxon>
        <taxon>malvids</taxon>
        <taxon>Malvales</taxon>
        <taxon>Malvaceae</taxon>
        <taxon>Malvoideae</taxon>
        <taxon>Gossypium</taxon>
    </lineage>
</organism>
<feature type="compositionally biased region" description="Low complexity" evidence="1">
    <location>
        <begin position="40"/>
        <end position="57"/>
    </location>
</feature>
<proteinExistence type="predicted"/>
<keyword evidence="3" id="KW-1185">Reference proteome</keyword>
<evidence type="ECO:0000313" key="2">
    <source>
        <dbReference type="EMBL" id="KAH1106595.1"/>
    </source>
</evidence>
<dbReference type="EMBL" id="JAIQCV010000004">
    <property type="protein sequence ID" value="KAH1106595.1"/>
    <property type="molecule type" value="Genomic_DNA"/>
</dbReference>
<reference evidence="2 3" key="1">
    <citation type="journal article" date="2021" name="Plant Biotechnol. J.">
        <title>Multi-omics assisted identification of the key and species-specific regulatory components of drought-tolerant mechanisms in Gossypium stocksii.</title>
        <authorList>
            <person name="Yu D."/>
            <person name="Ke L."/>
            <person name="Zhang D."/>
            <person name="Wu Y."/>
            <person name="Sun Y."/>
            <person name="Mei J."/>
            <person name="Sun J."/>
            <person name="Sun Y."/>
        </authorList>
    </citation>
    <scope>NUCLEOTIDE SEQUENCE [LARGE SCALE GENOMIC DNA]</scope>
    <source>
        <strain evidence="3">cv. E1</strain>
        <tissue evidence="2">Leaf</tissue>
    </source>
</reference>
<name>A0A9D3W236_9ROSI</name>
<dbReference type="AlphaFoldDB" id="A0A9D3W236"/>
<evidence type="ECO:0000256" key="1">
    <source>
        <dbReference type="SAM" id="MobiDB-lite"/>
    </source>
</evidence>
<feature type="compositionally biased region" description="Low complexity" evidence="1">
    <location>
        <begin position="14"/>
        <end position="27"/>
    </location>
</feature>
<comment type="caution">
    <text evidence="2">The sequence shown here is derived from an EMBL/GenBank/DDBJ whole genome shotgun (WGS) entry which is preliminary data.</text>
</comment>
<sequence length="92" mass="9333">MMKNRGKYTVNRGSSSSSEPPSSSLGLVGIGSGSENNATSAPSGSGSQGGSTLDSSSNLPSFATYHVPSSVDVLGSALSPSYEHFVTYPIRC</sequence>
<dbReference type="Proteomes" id="UP000828251">
    <property type="component" value="Unassembled WGS sequence"/>
</dbReference>
<accession>A0A9D3W236</accession>
<evidence type="ECO:0000313" key="3">
    <source>
        <dbReference type="Proteomes" id="UP000828251"/>
    </source>
</evidence>
<feature type="region of interest" description="Disordered" evidence="1">
    <location>
        <begin position="1"/>
        <end position="59"/>
    </location>
</feature>
<gene>
    <name evidence="2" type="ORF">J1N35_010363</name>
</gene>